<proteinExistence type="predicted"/>
<name>A0A0F9IQW1_9ZZZZ</name>
<gene>
    <name evidence="1" type="ORF">LCGC14_1549060</name>
</gene>
<protein>
    <recommendedName>
        <fullName evidence="2">Lipoprotein</fullName>
    </recommendedName>
</protein>
<dbReference type="PROSITE" id="PS51257">
    <property type="entry name" value="PROKAR_LIPOPROTEIN"/>
    <property type="match status" value="1"/>
</dbReference>
<dbReference type="EMBL" id="LAZR01011813">
    <property type="protein sequence ID" value="KKM58622.1"/>
    <property type="molecule type" value="Genomic_DNA"/>
</dbReference>
<evidence type="ECO:0008006" key="2">
    <source>
        <dbReference type="Google" id="ProtNLM"/>
    </source>
</evidence>
<dbReference type="AlphaFoldDB" id="A0A0F9IQW1"/>
<sequence length="178" mass="19604">MKSLIAVLSLVALVACTKEVIVPTGSEAPPEAQQCQAIAAREHLTPEQRADCAILCDCYELRDGWWQYQLCCTHRDTSCIIPDAEAPGWSWFRSAPEMMDQVEAAKVQVGERCGENPFNTLALLAVELQRVNICARGPWADALAVRASGDVIEEYHSVAFTDGCWYGPAYKGSWYFGG</sequence>
<reference evidence="1" key="1">
    <citation type="journal article" date="2015" name="Nature">
        <title>Complex archaea that bridge the gap between prokaryotes and eukaryotes.</title>
        <authorList>
            <person name="Spang A."/>
            <person name="Saw J.H."/>
            <person name="Jorgensen S.L."/>
            <person name="Zaremba-Niedzwiedzka K."/>
            <person name="Martijn J."/>
            <person name="Lind A.E."/>
            <person name="van Eijk R."/>
            <person name="Schleper C."/>
            <person name="Guy L."/>
            <person name="Ettema T.J."/>
        </authorList>
    </citation>
    <scope>NUCLEOTIDE SEQUENCE</scope>
</reference>
<organism evidence="1">
    <name type="scientific">marine sediment metagenome</name>
    <dbReference type="NCBI Taxonomy" id="412755"/>
    <lineage>
        <taxon>unclassified sequences</taxon>
        <taxon>metagenomes</taxon>
        <taxon>ecological metagenomes</taxon>
    </lineage>
</organism>
<accession>A0A0F9IQW1</accession>
<comment type="caution">
    <text evidence="1">The sequence shown here is derived from an EMBL/GenBank/DDBJ whole genome shotgun (WGS) entry which is preliminary data.</text>
</comment>
<evidence type="ECO:0000313" key="1">
    <source>
        <dbReference type="EMBL" id="KKM58622.1"/>
    </source>
</evidence>